<dbReference type="Gene3D" id="3.40.1360.10">
    <property type="match status" value="1"/>
</dbReference>
<keyword evidence="2" id="KW-1185">Reference proteome</keyword>
<dbReference type="Pfam" id="PF13481">
    <property type="entry name" value="AAA_25"/>
    <property type="match status" value="1"/>
</dbReference>
<dbReference type="Pfam" id="PF13155">
    <property type="entry name" value="Toprim_2"/>
    <property type="match status" value="1"/>
</dbReference>
<protein>
    <submittedName>
        <fullName evidence="1">Bifunctional DNA primase/helicase</fullName>
    </submittedName>
</protein>
<dbReference type="CDD" id="cd01029">
    <property type="entry name" value="TOPRIM_primases"/>
    <property type="match status" value="1"/>
</dbReference>
<accession>A0ABW3J0Q1</accession>
<proteinExistence type="predicted"/>
<reference evidence="2" key="1">
    <citation type="journal article" date="2019" name="Int. J. Syst. Evol. Microbiol.">
        <title>The Global Catalogue of Microorganisms (GCM) 10K type strain sequencing project: providing services to taxonomists for standard genome sequencing and annotation.</title>
        <authorList>
            <consortium name="The Broad Institute Genomics Platform"/>
            <consortium name="The Broad Institute Genome Sequencing Center for Infectious Disease"/>
            <person name="Wu L."/>
            <person name="Ma J."/>
        </authorList>
    </citation>
    <scope>NUCLEOTIDE SEQUENCE [LARGE SCALE GENOMIC DNA]</scope>
    <source>
        <strain evidence="2">CECT 7649</strain>
    </source>
</reference>
<dbReference type="EMBL" id="JBHTIZ010000013">
    <property type="protein sequence ID" value="MFD0984027.1"/>
    <property type="molecule type" value="Genomic_DNA"/>
</dbReference>
<dbReference type="Gene3D" id="3.40.50.300">
    <property type="entry name" value="P-loop containing nucleotide triphosphate hydrolases"/>
    <property type="match status" value="1"/>
</dbReference>
<comment type="caution">
    <text evidence="1">The sequence shown here is derived from an EMBL/GenBank/DDBJ whole genome shotgun (WGS) entry which is preliminary data.</text>
</comment>
<evidence type="ECO:0000313" key="2">
    <source>
        <dbReference type="Proteomes" id="UP001597051"/>
    </source>
</evidence>
<dbReference type="SUPFAM" id="SSF52540">
    <property type="entry name" value="P-loop containing nucleoside triphosphate hydrolases"/>
    <property type="match status" value="1"/>
</dbReference>
<dbReference type="InterPro" id="IPR034154">
    <property type="entry name" value="TOPRIM_DnaG/twinkle"/>
</dbReference>
<dbReference type="RefSeq" id="WP_379756391.1">
    <property type="nucleotide sequence ID" value="NZ_JBHSYB010000025.1"/>
</dbReference>
<name>A0ABW3J0Q1_9FLAO</name>
<dbReference type="InterPro" id="IPR027417">
    <property type="entry name" value="P-loop_NTPase"/>
</dbReference>
<gene>
    <name evidence="1" type="ORF">ACFQ0S_05995</name>
</gene>
<evidence type="ECO:0000313" key="1">
    <source>
        <dbReference type="EMBL" id="MFD0984027.1"/>
    </source>
</evidence>
<sequence length="690" mass="78337">MSLTKENILKETTAGLDIFKYFIRGKWKVGKPFLNPFYNDTKASCHVYFDNGTKTYKIKDFGNADFVGDCFFFVGKIFNKDCSNREDFIDILEIIDRELHLDLQDRNDRIRELKKDLGNKIKYASELEPAIPAEHVATTFIPPITQPMTDAELQFWQSYGIDKNVLQLYGVVSINSFEGTNKEGKAYRLLSTEAEPIFAYPGKRFIKLYRPKSNYRFLYAGEMVDGYVFGLEQLPTRGDILFITGGEKDVMSLAARGFNAICFNSETATIPKNIIRRLSFRFKHVTLLYDCDKTGKEASEKHSKTLKDCDVKCLLLPLKGTKTEKDISDFFKLGYTKEQLMKLFCNMLDKIYEETMAILKSCEIDFNNPPIKPEPLITINDVTVGSPGNLLCITGSEGSGKTNYLGGLISGVIRKDGDVIDTLGTEIKNNRTGNAVLVYDTEQSEDQLFKNLTFILKRANLDFPPNWFKAYCLVGMSRKERMQVIFQSMDRFYYEYSGIHMVVIDGIADLIAGVNDETQSVELVEELFRLAGIYKTCIVSVLHLSPSGMKLRGHLGSEIQRKAAGILSIEKEDNTNTSVVKALKVRDGSPLDVPLIQFGWNKELNRHVFLGEKSKADSEARKMEDLASTARDIFSSKQSYSYQDLIKAIMDLLYVKERMAKNYIKYMKDLNIIEKGAGTHGEFTLVQLPF</sequence>
<dbReference type="SUPFAM" id="SSF56731">
    <property type="entry name" value="DNA primase core"/>
    <property type="match status" value="1"/>
</dbReference>
<organism evidence="1 2">
    <name type="scientific">Flavobacterium myungsuense</name>
    <dbReference type="NCBI Taxonomy" id="651823"/>
    <lineage>
        <taxon>Bacteria</taxon>
        <taxon>Pseudomonadati</taxon>
        <taxon>Bacteroidota</taxon>
        <taxon>Flavobacteriia</taxon>
        <taxon>Flavobacteriales</taxon>
        <taxon>Flavobacteriaceae</taxon>
        <taxon>Flavobacterium</taxon>
    </lineage>
</organism>
<dbReference type="Proteomes" id="UP001597051">
    <property type="component" value="Unassembled WGS sequence"/>
</dbReference>